<evidence type="ECO:0000256" key="5">
    <source>
        <dbReference type="ARBA" id="ARBA00024934"/>
    </source>
</evidence>
<dbReference type="EMBL" id="JACHNU010000001">
    <property type="protein sequence ID" value="MBB4661013.1"/>
    <property type="molecule type" value="Genomic_DNA"/>
</dbReference>
<keyword evidence="9" id="KW-0966">Cell projection</keyword>
<comment type="subunit">
    <text evidence="6">The basal body constitutes a major portion of the flagellar organelle and consists of a number of rings mounted on a central rod.</text>
</comment>
<dbReference type="PANTHER" id="PTHR30435:SF12">
    <property type="entry name" value="FLAGELLAR BASAL BODY ROD PROTEIN FLGB"/>
    <property type="match status" value="1"/>
</dbReference>
<name>A0A840I9V2_9ACTN</name>
<evidence type="ECO:0000313" key="9">
    <source>
        <dbReference type="EMBL" id="MBB4661013.1"/>
    </source>
</evidence>
<accession>A0A840I9V2</accession>
<proteinExistence type="inferred from homology"/>
<keyword evidence="9" id="KW-0282">Flagellum</keyword>
<evidence type="ECO:0000256" key="2">
    <source>
        <dbReference type="ARBA" id="ARBA00009677"/>
    </source>
</evidence>
<keyword evidence="10" id="KW-1185">Reference proteome</keyword>
<dbReference type="InterPro" id="IPR001444">
    <property type="entry name" value="Flag_bb_rod_N"/>
</dbReference>
<dbReference type="GO" id="GO:0030694">
    <property type="term" value="C:bacterial-type flagellum basal body, rod"/>
    <property type="evidence" value="ECO:0007669"/>
    <property type="project" value="InterPro"/>
</dbReference>
<organism evidence="9 10">
    <name type="scientific">Conexibacter arvalis</name>
    <dbReference type="NCBI Taxonomy" id="912552"/>
    <lineage>
        <taxon>Bacteria</taxon>
        <taxon>Bacillati</taxon>
        <taxon>Actinomycetota</taxon>
        <taxon>Thermoleophilia</taxon>
        <taxon>Solirubrobacterales</taxon>
        <taxon>Conexibacteraceae</taxon>
        <taxon>Conexibacter</taxon>
    </lineage>
</organism>
<evidence type="ECO:0000256" key="1">
    <source>
        <dbReference type="ARBA" id="ARBA00004117"/>
    </source>
</evidence>
<keyword evidence="9" id="KW-0969">Cilium</keyword>
<keyword evidence="4 6" id="KW-0975">Bacterial flagellum</keyword>
<protein>
    <recommendedName>
        <fullName evidence="3 6">Flagellar basal body rod protein FlgB</fullName>
    </recommendedName>
</protein>
<dbReference type="Pfam" id="PF00460">
    <property type="entry name" value="Flg_bb_rod"/>
    <property type="match status" value="1"/>
</dbReference>
<comment type="caution">
    <text evidence="9">The sequence shown here is derived from an EMBL/GenBank/DDBJ whole genome shotgun (WGS) entry which is preliminary data.</text>
</comment>
<sequence>MSLFDSTQLALETALRGASMRQELLTNNLANINTPGYQRQDLDFHSALRAAQASGADPTTVSFRPTTDPARTVRADGSGLDADQEAASLAKNALEYQSLVQVMTARVHIMQTAIGVR</sequence>
<comment type="function">
    <text evidence="5 6">Structural component of flagellum, the bacterial motility apparatus. Part of the rod structure of flagellar basal body.</text>
</comment>
<feature type="region of interest" description="Disordered" evidence="7">
    <location>
        <begin position="53"/>
        <end position="77"/>
    </location>
</feature>
<dbReference type="InterPro" id="IPR006300">
    <property type="entry name" value="FlgB"/>
</dbReference>
<dbReference type="PANTHER" id="PTHR30435">
    <property type="entry name" value="FLAGELLAR PROTEIN"/>
    <property type="match status" value="1"/>
</dbReference>
<evidence type="ECO:0000256" key="4">
    <source>
        <dbReference type="ARBA" id="ARBA00023143"/>
    </source>
</evidence>
<evidence type="ECO:0000256" key="6">
    <source>
        <dbReference type="PIRNR" id="PIRNR002889"/>
    </source>
</evidence>
<dbReference type="PIRSF" id="PIRSF002889">
    <property type="entry name" value="Rod_FlgB"/>
    <property type="match status" value="1"/>
</dbReference>
<evidence type="ECO:0000256" key="3">
    <source>
        <dbReference type="ARBA" id="ARBA00014376"/>
    </source>
</evidence>
<reference evidence="9 10" key="1">
    <citation type="submission" date="2020-08" db="EMBL/GenBank/DDBJ databases">
        <title>Genomic Encyclopedia of Archaeal and Bacterial Type Strains, Phase II (KMG-II): from individual species to whole genera.</title>
        <authorList>
            <person name="Goeker M."/>
        </authorList>
    </citation>
    <scope>NUCLEOTIDE SEQUENCE [LARGE SCALE GENOMIC DNA]</scope>
    <source>
        <strain evidence="9 10">DSM 23288</strain>
    </source>
</reference>
<evidence type="ECO:0000256" key="7">
    <source>
        <dbReference type="SAM" id="MobiDB-lite"/>
    </source>
</evidence>
<dbReference type="Proteomes" id="UP000585272">
    <property type="component" value="Unassembled WGS sequence"/>
</dbReference>
<dbReference type="AlphaFoldDB" id="A0A840I9V2"/>
<feature type="domain" description="Flagellar basal body rod protein N-terminal" evidence="8">
    <location>
        <begin position="12"/>
        <end position="38"/>
    </location>
</feature>
<comment type="similarity">
    <text evidence="2 6">Belongs to the flagella basal body rod proteins family.</text>
</comment>
<dbReference type="NCBIfam" id="TIGR01396">
    <property type="entry name" value="FlgB"/>
    <property type="match status" value="1"/>
</dbReference>
<evidence type="ECO:0000259" key="8">
    <source>
        <dbReference type="Pfam" id="PF00460"/>
    </source>
</evidence>
<dbReference type="RefSeq" id="WP_183338810.1">
    <property type="nucleotide sequence ID" value="NZ_JACHNU010000001.1"/>
</dbReference>
<dbReference type="GO" id="GO:0071978">
    <property type="term" value="P:bacterial-type flagellum-dependent swarming motility"/>
    <property type="evidence" value="ECO:0007669"/>
    <property type="project" value="TreeGrafter"/>
</dbReference>
<comment type="subcellular location">
    <subcellularLocation>
        <location evidence="1 6">Bacterial flagellum basal body</location>
    </subcellularLocation>
</comment>
<gene>
    <name evidence="9" type="ORF">BDZ31_000586</name>
</gene>
<evidence type="ECO:0000313" key="10">
    <source>
        <dbReference type="Proteomes" id="UP000585272"/>
    </source>
</evidence>